<evidence type="ECO:0000313" key="2">
    <source>
        <dbReference type="Proteomes" id="UP001374599"/>
    </source>
</evidence>
<protein>
    <submittedName>
        <fullName evidence="1">Uncharacterized protein</fullName>
    </submittedName>
</protein>
<proteinExistence type="predicted"/>
<gene>
    <name evidence="1" type="ORF">AN2V17_22370</name>
</gene>
<sequence>MHKRIQSQSIILEPAYINDFIDDFVNNKVSSMPNDISLNYKLTSLNPRAFVDEEHIGECLNVMIKNAIEAIEAIEANDGASGIINILTEVINDWVIISIHDNGIGMEKEIQSKIFEAFYTTKTGDNNWGIGLSYVKQIIDIHNGNTVVESSKHKGTTIKIMLPLIM</sequence>
<reference evidence="1" key="1">
    <citation type="submission" date="2023-09" db="EMBL/GenBank/DDBJ databases">
        <title>Vallitalea sediminicola and Vallitalea maricola sp. nov., anaerobic bacteria isolated from marine sediment.</title>
        <authorList>
            <person name="Hirano S."/>
            <person name="Maeda A."/>
            <person name="Terahara T."/>
            <person name="Mori K."/>
            <person name="Hamada M."/>
            <person name="Matsumoto R."/>
            <person name="Kobayashi T."/>
        </authorList>
    </citation>
    <scope>NUCLEOTIDE SEQUENCE</scope>
    <source>
        <strain evidence="1">AN17-2</strain>
    </source>
</reference>
<comment type="caution">
    <text evidence="1">The sequence shown here is derived from an EMBL/GenBank/DDBJ whole genome shotgun (WGS) entry which is preliminary data.</text>
</comment>
<name>A0ACB5UKD1_9FIRM</name>
<dbReference type="Proteomes" id="UP001374599">
    <property type="component" value="Unassembled WGS sequence"/>
</dbReference>
<keyword evidence="2" id="KW-1185">Reference proteome</keyword>
<evidence type="ECO:0000313" key="1">
    <source>
        <dbReference type="EMBL" id="GMQ63005.1"/>
    </source>
</evidence>
<accession>A0ACB5UKD1</accession>
<dbReference type="EMBL" id="BTPU01000034">
    <property type="protein sequence ID" value="GMQ63005.1"/>
    <property type="molecule type" value="Genomic_DNA"/>
</dbReference>
<organism evidence="1 2">
    <name type="scientific">Vallitalea maricola</name>
    <dbReference type="NCBI Taxonomy" id="3074433"/>
    <lineage>
        <taxon>Bacteria</taxon>
        <taxon>Bacillati</taxon>
        <taxon>Bacillota</taxon>
        <taxon>Clostridia</taxon>
        <taxon>Lachnospirales</taxon>
        <taxon>Vallitaleaceae</taxon>
        <taxon>Vallitalea</taxon>
    </lineage>
</organism>